<dbReference type="PANTHER" id="PTHR43065:SF10">
    <property type="entry name" value="PEROXIDE STRESS-ACTIVATED HISTIDINE KINASE MAK3"/>
    <property type="match status" value="1"/>
</dbReference>
<keyword evidence="12" id="KW-1185">Reference proteome</keyword>
<dbReference type="InterPro" id="IPR005467">
    <property type="entry name" value="His_kinase_dom"/>
</dbReference>
<dbReference type="SUPFAM" id="SSF55874">
    <property type="entry name" value="ATPase domain of HSP90 chaperone/DNA topoisomerase II/histidine kinase"/>
    <property type="match status" value="2"/>
</dbReference>
<dbReference type="GO" id="GO:0005524">
    <property type="term" value="F:ATP binding"/>
    <property type="evidence" value="ECO:0007669"/>
    <property type="project" value="UniProtKB-KW"/>
</dbReference>
<evidence type="ECO:0000256" key="7">
    <source>
        <dbReference type="ARBA" id="ARBA00022840"/>
    </source>
</evidence>
<evidence type="ECO:0000256" key="5">
    <source>
        <dbReference type="ARBA" id="ARBA00022741"/>
    </source>
</evidence>
<dbReference type="Proteomes" id="UP000481360">
    <property type="component" value="Unassembled WGS sequence"/>
</dbReference>
<keyword evidence="7" id="KW-0067">ATP-binding</keyword>
<evidence type="ECO:0000256" key="9">
    <source>
        <dbReference type="SAM" id="MobiDB-lite"/>
    </source>
</evidence>
<evidence type="ECO:0000256" key="6">
    <source>
        <dbReference type="ARBA" id="ARBA00022777"/>
    </source>
</evidence>
<dbReference type="EC" id="2.7.13.3" evidence="2"/>
<evidence type="ECO:0000256" key="1">
    <source>
        <dbReference type="ARBA" id="ARBA00000085"/>
    </source>
</evidence>
<comment type="caution">
    <text evidence="11">The sequence shown here is derived from an EMBL/GenBank/DDBJ whole genome shotgun (WGS) entry which is preliminary data.</text>
</comment>
<accession>A0A7C9RSA4</accession>
<feature type="region of interest" description="Disordered" evidence="9">
    <location>
        <begin position="390"/>
        <end position="412"/>
    </location>
</feature>
<evidence type="ECO:0000313" key="11">
    <source>
        <dbReference type="EMBL" id="NGY61624.1"/>
    </source>
</evidence>
<comment type="catalytic activity">
    <reaction evidence="1">
        <text>ATP + protein L-histidine = ADP + protein N-phospho-L-histidine.</text>
        <dbReference type="EC" id="2.7.13.3"/>
    </reaction>
</comment>
<dbReference type="AlphaFoldDB" id="A0A7C9RSA4"/>
<reference evidence="11 12" key="1">
    <citation type="submission" date="2020-03" db="EMBL/GenBank/DDBJ databases">
        <title>Isolation and identification of active actinomycetes.</title>
        <authorList>
            <person name="Sun X."/>
        </authorList>
    </citation>
    <scope>NUCLEOTIDE SEQUENCE [LARGE SCALE GENOMIC DNA]</scope>
    <source>
        <strain evidence="11 12">NEAU-D13</strain>
    </source>
</reference>
<dbReference type="PANTHER" id="PTHR43065">
    <property type="entry name" value="SENSOR HISTIDINE KINASE"/>
    <property type="match status" value="1"/>
</dbReference>
<keyword evidence="4" id="KW-0808">Transferase</keyword>
<feature type="domain" description="Histidine kinase" evidence="10">
    <location>
        <begin position="468"/>
        <end position="686"/>
    </location>
</feature>
<dbReference type="EMBL" id="JAAMPJ010000006">
    <property type="protein sequence ID" value="NGY61624.1"/>
    <property type="molecule type" value="Genomic_DNA"/>
</dbReference>
<dbReference type="GO" id="GO:0000160">
    <property type="term" value="P:phosphorelay signal transduction system"/>
    <property type="evidence" value="ECO:0007669"/>
    <property type="project" value="UniProtKB-KW"/>
</dbReference>
<evidence type="ECO:0000313" key="12">
    <source>
        <dbReference type="Proteomes" id="UP000481360"/>
    </source>
</evidence>
<gene>
    <name evidence="11" type="ORF">G7043_22095</name>
</gene>
<keyword evidence="8" id="KW-0902">Two-component regulatory system</keyword>
<evidence type="ECO:0000256" key="3">
    <source>
        <dbReference type="ARBA" id="ARBA00022553"/>
    </source>
</evidence>
<dbReference type="Gene3D" id="3.30.565.10">
    <property type="entry name" value="Histidine kinase-like ATPase, C-terminal domain"/>
    <property type="match status" value="2"/>
</dbReference>
<dbReference type="Pfam" id="PF13589">
    <property type="entry name" value="HATPase_c_3"/>
    <property type="match status" value="1"/>
</dbReference>
<dbReference type="InterPro" id="IPR036890">
    <property type="entry name" value="HATPase_C_sf"/>
</dbReference>
<evidence type="ECO:0000259" key="10">
    <source>
        <dbReference type="PROSITE" id="PS50109"/>
    </source>
</evidence>
<evidence type="ECO:0000256" key="4">
    <source>
        <dbReference type="ARBA" id="ARBA00022679"/>
    </source>
</evidence>
<keyword evidence="5" id="KW-0547">Nucleotide-binding</keyword>
<dbReference type="InterPro" id="IPR003594">
    <property type="entry name" value="HATPase_dom"/>
</dbReference>
<organism evidence="11 12">
    <name type="scientific">Lentzea alba</name>
    <dbReference type="NCBI Taxonomy" id="2714351"/>
    <lineage>
        <taxon>Bacteria</taxon>
        <taxon>Bacillati</taxon>
        <taxon>Actinomycetota</taxon>
        <taxon>Actinomycetes</taxon>
        <taxon>Pseudonocardiales</taxon>
        <taxon>Pseudonocardiaceae</taxon>
        <taxon>Lentzea</taxon>
    </lineage>
</organism>
<dbReference type="PRINTS" id="PR00344">
    <property type="entry name" value="BCTRLSENSOR"/>
</dbReference>
<keyword evidence="3" id="KW-0597">Phosphoprotein</keyword>
<dbReference type="InterPro" id="IPR004358">
    <property type="entry name" value="Sig_transdc_His_kin-like_C"/>
</dbReference>
<protein>
    <recommendedName>
        <fullName evidence="2">histidine kinase</fullName>
        <ecNumber evidence="2">2.7.13.3</ecNumber>
    </recommendedName>
</protein>
<dbReference type="RefSeq" id="WP_166048335.1">
    <property type="nucleotide sequence ID" value="NZ_JAAMPJ010000006.1"/>
</dbReference>
<evidence type="ECO:0000256" key="8">
    <source>
        <dbReference type="ARBA" id="ARBA00023012"/>
    </source>
</evidence>
<dbReference type="GO" id="GO:0004673">
    <property type="term" value="F:protein histidine kinase activity"/>
    <property type="evidence" value="ECO:0007669"/>
    <property type="project" value="UniProtKB-EC"/>
</dbReference>
<name>A0A7C9RSA4_9PSEU</name>
<evidence type="ECO:0000256" key="2">
    <source>
        <dbReference type="ARBA" id="ARBA00012438"/>
    </source>
</evidence>
<sequence length="687" mass="75701">MDPTPRAQIRFAAEVLRRLGEELNPSIDQGIIELVKNAYDADATGCTIELVGVEQPGGTVRVVDDGTGMTSEQIKDGWLVLGRSTKVTSVRTKRDRLPAGNKGLGRLAALRLGHTARLTTRAEAKPGEENTLVLDWDRFDEVELIDQVDLEISSHPTDETHGTEIAIEKLRGRIGRSDAKRLARGLLLLADPFGDDPEAFRPQLISTEYEDLSKLVAGSYFTEAEYHLVAEVDSEGNATAQVLDAFDGPLYVAEPSELNREKRPYQCPAARLDLWVFILSAEDFRMRAVSLQEVREWLRSFGGVHLYLNGLRVAPYGDPGDDWLGLNLARVRSPENRPGTNTAIGRVTVQDEKELLKQKTDRHGIIDSEAFQELHRFAVDAAEFMARRRQAASDKRRREEKEAAEAASKSRRTTVVEEIRKSGSSNIQQLEKAFNEYERANEKERDTLRSEIQLYRTLATAGITAATFAHESAGSPLKVIDQCAKAIRRRGATTFGQGFLDLLQEQLDALDRALRSLGVLGSVTLRLIEARKRRSRRVDVHLVVNQLLGTLAPFLEQRRVSVEVDLYPGSPHVHGTEAALESVLTNLVNNSLVALEESATNSRRIKIQSSADGQSFTLRVSDNGPGIEDLPMKDIWLAGQTSKENGTGLGLTIVRDAVADLGGKVSAEAHGELGGAAFSIELPLLEV</sequence>
<dbReference type="PROSITE" id="PS50109">
    <property type="entry name" value="HIS_KIN"/>
    <property type="match status" value="1"/>
</dbReference>
<dbReference type="Pfam" id="PF02518">
    <property type="entry name" value="HATPase_c"/>
    <property type="match status" value="1"/>
</dbReference>
<dbReference type="SMART" id="SM00387">
    <property type="entry name" value="HATPase_c"/>
    <property type="match status" value="1"/>
</dbReference>
<feature type="compositionally biased region" description="Basic and acidic residues" evidence="9">
    <location>
        <begin position="391"/>
        <end position="404"/>
    </location>
</feature>
<proteinExistence type="predicted"/>
<keyword evidence="6" id="KW-0418">Kinase</keyword>